<dbReference type="InterPro" id="IPR003959">
    <property type="entry name" value="ATPase_AAA_core"/>
</dbReference>
<evidence type="ECO:0000256" key="1">
    <source>
        <dbReference type="ARBA" id="ARBA00022741"/>
    </source>
</evidence>
<dbReference type="EMBL" id="HG719897">
    <property type="protein sequence ID" value="CDJ58862.1"/>
    <property type="molecule type" value="Genomic_DNA"/>
</dbReference>
<dbReference type="InterPro" id="IPR003593">
    <property type="entry name" value="AAA+_ATPase"/>
</dbReference>
<dbReference type="InterPro" id="IPR015415">
    <property type="entry name" value="Spast_Vps4_C"/>
</dbReference>
<dbReference type="GO" id="GO:0016887">
    <property type="term" value="F:ATP hydrolysis activity"/>
    <property type="evidence" value="ECO:0007669"/>
    <property type="project" value="InterPro"/>
</dbReference>
<accession>U6M3P9</accession>
<dbReference type="OMA" id="CEPAVIF"/>
<dbReference type="GeneID" id="25335831"/>
<name>U6M3P9_EIMMA</name>
<dbReference type="Pfam" id="PF00004">
    <property type="entry name" value="AAA"/>
    <property type="match status" value="1"/>
</dbReference>
<organism evidence="4 5">
    <name type="scientific">Eimeria maxima</name>
    <name type="common">Coccidian parasite</name>
    <dbReference type="NCBI Taxonomy" id="5804"/>
    <lineage>
        <taxon>Eukaryota</taxon>
        <taxon>Sar</taxon>
        <taxon>Alveolata</taxon>
        <taxon>Apicomplexa</taxon>
        <taxon>Conoidasida</taxon>
        <taxon>Coccidia</taxon>
        <taxon>Eucoccidiorida</taxon>
        <taxon>Eimeriorina</taxon>
        <taxon>Eimeriidae</taxon>
        <taxon>Eimeria</taxon>
    </lineage>
</organism>
<keyword evidence="5" id="KW-1185">Reference proteome</keyword>
<gene>
    <name evidence="4" type="ORF">EMWEY_00018450</name>
</gene>
<dbReference type="GO" id="GO:0005524">
    <property type="term" value="F:ATP binding"/>
    <property type="evidence" value="ECO:0007669"/>
    <property type="project" value="UniProtKB-KW"/>
</dbReference>
<dbReference type="InterPro" id="IPR041569">
    <property type="entry name" value="AAA_lid_3"/>
</dbReference>
<evidence type="ECO:0000313" key="4">
    <source>
        <dbReference type="EMBL" id="CDJ58862.1"/>
    </source>
</evidence>
<protein>
    <submittedName>
        <fullName evidence="4">p60 katanin, putative</fullName>
    </submittedName>
</protein>
<dbReference type="SMART" id="SM00382">
    <property type="entry name" value="AAA"/>
    <property type="match status" value="1"/>
</dbReference>
<dbReference type="InterPro" id="IPR027417">
    <property type="entry name" value="P-loop_NTPase"/>
</dbReference>
<feature type="domain" description="AAA+ ATPase" evidence="3">
    <location>
        <begin position="205"/>
        <end position="370"/>
    </location>
</feature>
<sequence>MGTNSLTQDILPGSTLAKPNIKTGENLRTQERWGHGVGWRKLTERGRLRVVPSPNGYLAVDGCTAGFCIASYEGTKEEQVVLQGGVYTVETVFKVSPGGAFDGQAVCILLDMAKVAEGVDHLYPHAWIRVAVHYASDSIRIEDDVVVSEEHADDLVQLIENELLWPTPDISFEDIVALSSAKDALRETVLLPLQMPNVLTGLLEPPKGLMLFGPPGTGKTMLANAVASTPGISLFRCSPATLTSKWRGESEKLLRALFTVARARAPSVLFFDEADALCSKRGGQDEHEASKRFKAELLQQIDNLHQERRNSTCIQSSEASTLLGSPKMRRSPHVVVIAATNAPWNLTCVQLDANVDLEEVARRTDGFSCADLRSLCREAAMQPVRRLLRGLSPKATQEVLECNIGKQSIGTAEFDSALQNTRPSVSQDAMIQFIEWDKAFGSSIVPKPYCNCIQAGD</sequence>
<reference evidence="4" key="2">
    <citation type="submission" date="2013-10" db="EMBL/GenBank/DDBJ databases">
        <authorList>
            <person name="Aslett M."/>
        </authorList>
    </citation>
    <scope>NUCLEOTIDE SEQUENCE [LARGE SCALE GENOMIC DNA]</scope>
    <source>
        <strain evidence="4">Weybridge</strain>
    </source>
</reference>
<dbReference type="AlphaFoldDB" id="U6M3P9"/>
<dbReference type="RefSeq" id="XP_013335510.1">
    <property type="nucleotide sequence ID" value="XM_013480056.1"/>
</dbReference>
<dbReference type="InterPro" id="IPR050304">
    <property type="entry name" value="MT-severing_AAA_ATPase"/>
</dbReference>
<keyword evidence="2" id="KW-0067">ATP-binding</keyword>
<dbReference type="VEuPathDB" id="ToxoDB:EMWEY_00018450"/>
<evidence type="ECO:0000259" key="3">
    <source>
        <dbReference type="SMART" id="SM00382"/>
    </source>
</evidence>
<reference evidence="4" key="1">
    <citation type="submission" date="2013-10" db="EMBL/GenBank/DDBJ databases">
        <title>Genomic analysis of the causative agents of coccidiosis in chickens.</title>
        <authorList>
            <person name="Reid A.J."/>
            <person name="Blake D."/>
            <person name="Billington K."/>
            <person name="Browne H."/>
            <person name="Dunn M."/>
            <person name="Hung S."/>
            <person name="Kawahara F."/>
            <person name="Miranda-Saavedra D."/>
            <person name="Mourier T."/>
            <person name="Nagra H."/>
            <person name="Otto T.D."/>
            <person name="Rawlings N."/>
            <person name="Sanchez A."/>
            <person name="Sanders M."/>
            <person name="Subramaniam C."/>
            <person name="Tay Y."/>
            <person name="Dear P."/>
            <person name="Doerig C."/>
            <person name="Gruber A."/>
            <person name="Parkinson J."/>
            <person name="Shirley M."/>
            <person name="Wan K.L."/>
            <person name="Berriman M."/>
            <person name="Tomley F."/>
            <person name="Pain A."/>
        </authorList>
    </citation>
    <scope>NUCLEOTIDE SEQUENCE [LARGE SCALE GENOMIC DNA]</scope>
    <source>
        <strain evidence="4">Weybridge</strain>
    </source>
</reference>
<dbReference type="SUPFAM" id="SSF52540">
    <property type="entry name" value="P-loop containing nucleoside triphosphate hydrolases"/>
    <property type="match status" value="1"/>
</dbReference>
<dbReference type="Gene3D" id="3.40.50.300">
    <property type="entry name" value="P-loop containing nucleotide triphosphate hydrolases"/>
    <property type="match status" value="1"/>
</dbReference>
<keyword evidence="1" id="KW-0547">Nucleotide-binding</keyword>
<dbReference type="PANTHER" id="PTHR23074:SF19">
    <property type="entry name" value="KATANIN P60 ATPASE-CONTAINING SUBUNIT A1"/>
    <property type="match status" value="1"/>
</dbReference>
<dbReference type="Gene3D" id="1.10.8.60">
    <property type="match status" value="1"/>
</dbReference>
<dbReference type="Pfam" id="PF09336">
    <property type="entry name" value="Vps4_C"/>
    <property type="match status" value="1"/>
</dbReference>
<proteinExistence type="predicted"/>
<dbReference type="Pfam" id="PF17862">
    <property type="entry name" value="AAA_lid_3"/>
    <property type="match status" value="1"/>
</dbReference>
<evidence type="ECO:0000313" key="5">
    <source>
        <dbReference type="Proteomes" id="UP000030763"/>
    </source>
</evidence>
<evidence type="ECO:0000256" key="2">
    <source>
        <dbReference type="ARBA" id="ARBA00022840"/>
    </source>
</evidence>
<dbReference type="OrthoDB" id="354409at2759"/>
<dbReference type="Proteomes" id="UP000030763">
    <property type="component" value="Unassembled WGS sequence"/>
</dbReference>
<dbReference type="PANTHER" id="PTHR23074">
    <property type="entry name" value="AAA DOMAIN-CONTAINING"/>
    <property type="match status" value="1"/>
</dbReference>